<keyword evidence="6" id="KW-0539">Nucleus</keyword>
<evidence type="ECO:0000256" key="1">
    <source>
        <dbReference type="ARBA" id="ARBA00004123"/>
    </source>
</evidence>
<proteinExistence type="predicted"/>
<dbReference type="PROSITE" id="PS51032">
    <property type="entry name" value="AP2_ERF"/>
    <property type="match status" value="1"/>
</dbReference>
<dbReference type="GO" id="GO:0003700">
    <property type="term" value="F:DNA-binding transcription factor activity"/>
    <property type="evidence" value="ECO:0007669"/>
    <property type="project" value="InterPro"/>
</dbReference>
<dbReference type="FunFam" id="3.30.730.10:FF:000001">
    <property type="entry name" value="Ethylene-responsive transcription factor 2"/>
    <property type="match status" value="1"/>
</dbReference>
<dbReference type="Proteomes" id="UP000596660">
    <property type="component" value="Unplaced"/>
</dbReference>
<protein>
    <recommendedName>
        <fullName evidence="7">AP2/ERF domain-containing protein</fullName>
    </recommendedName>
</protein>
<accession>A0A803LQ23</accession>
<keyword evidence="4" id="KW-0238">DNA-binding</keyword>
<dbReference type="Gene3D" id="3.30.730.10">
    <property type="entry name" value="AP2/ERF domain"/>
    <property type="match status" value="1"/>
</dbReference>
<evidence type="ECO:0000256" key="3">
    <source>
        <dbReference type="ARBA" id="ARBA00023015"/>
    </source>
</evidence>
<evidence type="ECO:0000256" key="4">
    <source>
        <dbReference type="ARBA" id="ARBA00023125"/>
    </source>
</evidence>
<dbReference type="InterPro" id="IPR001471">
    <property type="entry name" value="AP2/ERF_dom"/>
</dbReference>
<dbReference type="Pfam" id="PF00847">
    <property type="entry name" value="AP2"/>
    <property type="match status" value="1"/>
</dbReference>
<dbReference type="CDD" id="cd00018">
    <property type="entry name" value="AP2"/>
    <property type="match status" value="1"/>
</dbReference>
<dbReference type="EnsemblPlants" id="AUR62017052-RA">
    <property type="protein sequence ID" value="AUR62017052-RA:cds"/>
    <property type="gene ID" value="AUR62017052"/>
</dbReference>
<evidence type="ECO:0000256" key="2">
    <source>
        <dbReference type="ARBA" id="ARBA00022745"/>
    </source>
</evidence>
<reference evidence="8" key="1">
    <citation type="journal article" date="2017" name="Nature">
        <title>The genome of Chenopodium quinoa.</title>
        <authorList>
            <person name="Jarvis D.E."/>
            <person name="Ho Y.S."/>
            <person name="Lightfoot D.J."/>
            <person name="Schmoeckel S.M."/>
            <person name="Li B."/>
            <person name="Borm T.J.A."/>
            <person name="Ohyanagi H."/>
            <person name="Mineta K."/>
            <person name="Michell C.T."/>
            <person name="Saber N."/>
            <person name="Kharbatia N.M."/>
            <person name="Rupper R.R."/>
            <person name="Sharp A.R."/>
            <person name="Dally N."/>
            <person name="Boughton B.A."/>
            <person name="Woo Y.H."/>
            <person name="Gao G."/>
            <person name="Schijlen E.G.W.M."/>
            <person name="Guo X."/>
            <person name="Momin A.A."/>
            <person name="Negrao S."/>
            <person name="Al-Babili S."/>
            <person name="Gehring C."/>
            <person name="Roessner U."/>
            <person name="Jung C."/>
            <person name="Murphy K."/>
            <person name="Arold S.T."/>
            <person name="Gojobori T."/>
            <person name="van der Linden C.G."/>
            <person name="van Loo E.N."/>
            <person name="Jellen E.N."/>
            <person name="Maughan P.J."/>
            <person name="Tester M."/>
        </authorList>
    </citation>
    <scope>NUCLEOTIDE SEQUENCE [LARGE SCALE GENOMIC DNA]</scope>
    <source>
        <strain evidence="8">cv. PI 614886</strain>
    </source>
</reference>
<reference evidence="8" key="2">
    <citation type="submission" date="2021-03" db="UniProtKB">
        <authorList>
            <consortium name="EnsemblPlants"/>
        </authorList>
    </citation>
    <scope>IDENTIFICATION</scope>
</reference>
<name>A0A803LQ23_CHEQI</name>
<evidence type="ECO:0000259" key="7">
    <source>
        <dbReference type="PROSITE" id="PS51032"/>
    </source>
</evidence>
<dbReference type="PANTHER" id="PTHR31677:SF228">
    <property type="entry name" value="ETHYLENE-RESPONSIVE TRANSCRIPTION FACTOR 10-RELATED"/>
    <property type="match status" value="1"/>
</dbReference>
<evidence type="ECO:0000313" key="8">
    <source>
        <dbReference type="EnsemblPlants" id="AUR62017052-RA:cds"/>
    </source>
</evidence>
<keyword evidence="9" id="KW-1185">Reference proteome</keyword>
<dbReference type="PRINTS" id="PR00367">
    <property type="entry name" value="ETHRSPELEMNT"/>
</dbReference>
<dbReference type="InterPro" id="IPR036955">
    <property type="entry name" value="AP2/ERF_dom_sf"/>
</dbReference>
<keyword evidence="3" id="KW-0805">Transcription regulation</keyword>
<keyword evidence="2" id="KW-0936">Ethylene signaling pathway</keyword>
<organism evidence="8 9">
    <name type="scientific">Chenopodium quinoa</name>
    <name type="common">Quinoa</name>
    <dbReference type="NCBI Taxonomy" id="63459"/>
    <lineage>
        <taxon>Eukaryota</taxon>
        <taxon>Viridiplantae</taxon>
        <taxon>Streptophyta</taxon>
        <taxon>Embryophyta</taxon>
        <taxon>Tracheophyta</taxon>
        <taxon>Spermatophyta</taxon>
        <taxon>Magnoliopsida</taxon>
        <taxon>eudicotyledons</taxon>
        <taxon>Gunneridae</taxon>
        <taxon>Pentapetalae</taxon>
        <taxon>Caryophyllales</taxon>
        <taxon>Chenopodiaceae</taxon>
        <taxon>Chenopodioideae</taxon>
        <taxon>Atripliceae</taxon>
        <taxon>Chenopodium</taxon>
    </lineage>
</organism>
<dbReference type="GO" id="GO:0009873">
    <property type="term" value="P:ethylene-activated signaling pathway"/>
    <property type="evidence" value="ECO:0007669"/>
    <property type="project" value="UniProtKB-KW"/>
</dbReference>
<feature type="domain" description="AP2/ERF" evidence="7">
    <location>
        <begin position="31"/>
        <end position="95"/>
    </location>
</feature>
<dbReference type="GO" id="GO:0005634">
    <property type="term" value="C:nucleus"/>
    <property type="evidence" value="ECO:0007669"/>
    <property type="project" value="UniProtKB-SubCell"/>
</dbReference>
<dbReference type="AlphaFoldDB" id="A0A803LQ23"/>
<comment type="subcellular location">
    <subcellularLocation>
        <location evidence="1">Nucleus</location>
    </subcellularLocation>
</comment>
<dbReference type="InterPro" id="IPR016177">
    <property type="entry name" value="DNA-bd_dom_sf"/>
</dbReference>
<dbReference type="SUPFAM" id="SSF54171">
    <property type="entry name" value="DNA-binding domain"/>
    <property type="match status" value="1"/>
</dbReference>
<sequence>MAPKIVGGGAGGIGVKVNSVNGGGVNAKETHFRGVRKRPWGRYAAEIRDPTKKSRVWLGTFDTAEEAARAYDDAARAFRGRIRAEDCCGPRINALHMEIDDPFSAVTLKYRFGGVFKTYANGEVYSDLEVLEMRSVVEKNR</sequence>
<evidence type="ECO:0000256" key="6">
    <source>
        <dbReference type="ARBA" id="ARBA00023242"/>
    </source>
</evidence>
<evidence type="ECO:0000313" key="9">
    <source>
        <dbReference type="Proteomes" id="UP000596660"/>
    </source>
</evidence>
<keyword evidence="5" id="KW-0804">Transcription</keyword>
<dbReference type="SMART" id="SM00380">
    <property type="entry name" value="AP2"/>
    <property type="match status" value="1"/>
</dbReference>
<dbReference type="GO" id="GO:0003677">
    <property type="term" value="F:DNA binding"/>
    <property type="evidence" value="ECO:0007669"/>
    <property type="project" value="UniProtKB-KW"/>
</dbReference>
<evidence type="ECO:0000256" key="5">
    <source>
        <dbReference type="ARBA" id="ARBA00023163"/>
    </source>
</evidence>
<dbReference type="Gramene" id="AUR62017052-RA">
    <property type="protein sequence ID" value="AUR62017052-RA:cds"/>
    <property type="gene ID" value="AUR62017052"/>
</dbReference>
<dbReference type="PANTHER" id="PTHR31677">
    <property type="entry name" value="AP2 DOMAIN CLASS TRANSCRIPTION FACTOR"/>
    <property type="match status" value="1"/>
</dbReference>